<dbReference type="OMA" id="RQDLNCA"/>
<keyword evidence="4" id="KW-1185">Reference proteome</keyword>
<dbReference type="PROSITE" id="PS50896">
    <property type="entry name" value="LISH"/>
    <property type="match status" value="2"/>
</dbReference>
<feature type="region of interest" description="Disordered" evidence="2">
    <location>
        <begin position="1055"/>
        <end position="1114"/>
    </location>
</feature>
<dbReference type="STRING" id="105231.A0A1Y1I251"/>
<dbReference type="SMART" id="SM00667">
    <property type="entry name" value="LisH"/>
    <property type="match status" value="2"/>
</dbReference>
<feature type="compositionally biased region" description="Basic and acidic residues" evidence="2">
    <location>
        <begin position="1075"/>
        <end position="1095"/>
    </location>
</feature>
<feature type="compositionally biased region" description="Low complexity" evidence="2">
    <location>
        <begin position="281"/>
        <end position="296"/>
    </location>
</feature>
<dbReference type="InterPro" id="IPR021133">
    <property type="entry name" value="HEAT_type_2"/>
</dbReference>
<dbReference type="InterPro" id="IPR040362">
    <property type="entry name" value="RELCH"/>
</dbReference>
<evidence type="ECO:0000313" key="3">
    <source>
        <dbReference type="EMBL" id="GAQ84553.1"/>
    </source>
</evidence>
<dbReference type="InterPro" id="IPR006594">
    <property type="entry name" value="LisH"/>
</dbReference>
<dbReference type="Proteomes" id="UP000054558">
    <property type="component" value="Unassembled WGS sequence"/>
</dbReference>
<dbReference type="InterPro" id="IPR016024">
    <property type="entry name" value="ARM-type_fold"/>
</dbReference>
<protein>
    <recommendedName>
        <fullName evidence="5">LisH domain-containing protein</fullName>
    </recommendedName>
</protein>
<dbReference type="InterPro" id="IPR011989">
    <property type="entry name" value="ARM-like"/>
</dbReference>
<gene>
    <name evidence="3" type="ORF">KFL_001940100</name>
</gene>
<organism evidence="3 4">
    <name type="scientific">Klebsormidium nitens</name>
    <name type="common">Green alga</name>
    <name type="synonym">Ulothrix nitens</name>
    <dbReference type="NCBI Taxonomy" id="105231"/>
    <lineage>
        <taxon>Eukaryota</taxon>
        <taxon>Viridiplantae</taxon>
        <taxon>Streptophyta</taxon>
        <taxon>Klebsormidiophyceae</taxon>
        <taxon>Klebsormidiales</taxon>
        <taxon>Klebsormidiaceae</taxon>
        <taxon>Klebsormidium</taxon>
    </lineage>
</organism>
<feature type="region of interest" description="Disordered" evidence="2">
    <location>
        <begin position="116"/>
        <end position="139"/>
    </location>
</feature>
<dbReference type="PANTHER" id="PTHR32059">
    <property type="entry name" value="RAB11-BINDING PROTEIN RELCH"/>
    <property type="match status" value="1"/>
</dbReference>
<feature type="compositionally biased region" description="Polar residues" evidence="2">
    <location>
        <begin position="307"/>
        <end position="316"/>
    </location>
</feature>
<dbReference type="AlphaFoldDB" id="A0A1Y1I251"/>
<dbReference type="GO" id="GO:0032367">
    <property type="term" value="P:intracellular cholesterol transport"/>
    <property type="evidence" value="ECO:0007669"/>
    <property type="project" value="InterPro"/>
</dbReference>
<name>A0A1Y1I251_KLENI</name>
<proteinExistence type="predicted"/>
<accession>A0A1Y1I251</accession>
<dbReference type="Gene3D" id="1.25.10.10">
    <property type="entry name" value="Leucine-rich Repeat Variant"/>
    <property type="match status" value="2"/>
</dbReference>
<dbReference type="GO" id="GO:0005802">
    <property type="term" value="C:trans-Golgi network"/>
    <property type="evidence" value="ECO:0000318"/>
    <property type="project" value="GO_Central"/>
</dbReference>
<reference evidence="3 4" key="1">
    <citation type="journal article" date="2014" name="Nat. Commun.">
        <title>Klebsormidium flaccidum genome reveals primary factors for plant terrestrial adaptation.</title>
        <authorList>
            <person name="Hori K."/>
            <person name="Maruyama F."/>
            <person name="Fujisawa T."/>
            <person name="Togashi T."/>
            <person name="Yamamoto N."/>
            <person name="Seo M."/>
            <person name="Sato S."/>
            <person name="Yamada T."/>
            <person name="Mori H."/>
            <person name="Tajima N."/>
            <person name="Moriyama T."/>
            <person name="Ikeuchi M."/>
            <person name="Watanabe M."/>
            <person name="Wada H."/>
            <person name="Kobayashi K."/>
            <person name="Saito M."/>
            <person name="Masuda T."/>
            <person name="Sasaki-Sekimoto Y."/>
            <person name="Mashiguchi K."/>
            <person name="Awai K."/>
            <person name="Shimojima M."/>
            <person name="Masuda S."/>
            <person name="Iwai M."/>
            <person name="Nobusawa T."/>
            <person name="Narise T."/>
            <person name="Kondo S."/>
            <person name="Saito H."/>
            <person name="Sato R."/>
            <person name="Murakawa M."/>
            <person name="Ihara Y."/>
            <person name="Oshima-Yamada Y."/>
            <person name="Ohtaka K."/>
            <person name="Satoh M."/>
            <person name="Sonobe K."/>
            <person name="Ishii M."/>
            <person name="Ohtani R."/>
            <person name="Kanamori-Sato M."/>
            <person name="Honoki R."/>
            <person name="Miyazaki D."/>
            <person name="Mochizuki H."/>
            <person name="Umetsu J."/>
            <person name="Higashi K."/>
            <person name="Shibata D."/>
            <person name="Kamiya Y."/>
            <person name="Sato N."/>
            <person name="Nakamura Y."/>
            <person name="Tabata S."/>
            <person name="Ida S."/>
            <person name="Kurokawa K."/>
            <person name="Ohta H."/>
        </authorList>
    </citation>
    <scope>NUCLEOTIDE SEQUENCE [LARGE SCALE GENOMIC DNA]</scope>
    <source>
        <strain evidence="3 4">NIES-2285</strain>
    </source>
</reference>
<dbReference type="GO" id="GO:0055037">
    <property type="term" value="C:recycling endosome"/>
    <property type="evidence" value="ECO:0000318"/>
    <property type="project" value="GO_Central"/>
</dbReference>
<dbReference type="OrthoDB" id="1695393at2759"/>
<evidence type="ECO:0000256" key="1">
    <source>
        <dbReference type="PROSITE-ProRule" id="PRU00103"/>
    </source>
</evidence>
<dbReference type="PANTHER" id="PTHR32059:SF0">
    <property type="entry name" value="RAB11-BINDING PROTEIN RELCH"/>
    <property type="match status" value="1"/>
</dbReference>
<feature type="region of interest" description="Disordered" evidence="2">
    <location>
        <begin position="280"/>
        <end position="339"/>
    </location>
</feature>
<dbReference type="EMBL" id="DF237143">
    <property type="protein sequence ID" value="GAQ84553.1"/>
    <property type="molecule type" value="Genomic_DNA"/>
</dbReference>
<feature type="repeat" description="HEAT" evidence="1">
    <location>
        <begin position="865"/>
        <end position="903"/>
    </location>
</feature>
<evidence type="ECO:0008006" key="5">
    <source>
        <dbReference type="Google" id="ProtNLM"/>
    </source>
</evidence>
<feature type="compositionally biased region" description="Polar residues" evidence="2">
    <location>
        <begin position="119"/>
        <end position="132"/>
    </location>
</feature>
<sequence length="1114" mass="120568">MAAAPVDKDAVCHQVVKFLLQENYVLTAFELLQELLEDGQVGAPAELLQQYFADEAKFSAAEMLRLQTLESLDLQKLSDAKEAADEAAAVSQYELRIAKEDIKSLQESLERQKEEAISAPQQGFLTPGTPQKPQGHRKTLSTSLENLSGAEKRDLNAAVQEYLKSRSYKLTAMTFCDEVSDQDLDDWPAGPGHVPDALRSYYAHFIATGTEDVEGLKAENERLASAAEEARKSSEEQAQQLLRVKEAADGAQKELSELRAQLASAKQDLEKERLRVRAAEQRAAGAEARATKATGAEADKVREPNGALSNGESEQGSLRAEDGREGGSTAAERGGSEVASLDGAEAGRSLENGFAKPSAPEPDLDTVRTVAESLPRIVPNVLINKREELLPLFIVAIEKSPDGETRANLTNSLFNLIKKPDDAQRKMIMDACVELAQKIGEARTEEELLPCCWEQISHKTPERRLLVASSCGQLARYVRPEMRTSLILSIVQQLVEDSAAAVRGAVVQNLARLLPLFPDYEKYAKVEELTLRLILDPEAEVVESAFTGLLPGFLAWAKAGDKLMAKLLPSVLARALTTVQRCTPASGVADAAEAQLRVLGERERWNLDALLRLLQSHLLPEARAAVVRGCPFPCSKALAEDGAEADGAEPEHVFSDVRLLEYAKSSQSWPTFDWLVNECLAGLLQLACMIQPREEGLRKALSNLVLSVSELFGKFFLQHVMLPMFLTAAGNEADLSGLPASAHDKVQGLKPATASGEKLARLCVVPLLLAGVLGAPAMREGALAEYVRELVLQTSLKDGAWSTGHTPDLIDALRFLCTFEAQQSVVLGVLWELVVNPSAQVKVSAAVIFKAMVPYVDLDKVTRQVLPALVTLGSDPNVEVKHASIDAFGAVAQNFKDDGIVDKIRVQMDSFLDDGSHEASLAVIKTLSTAAPLMATPPREYLAAKVLSLANTNAQSSASITRRGAMAEVLYDALCSLNGCELSPSVVKDSFLPAIHALLKDPEILEGAQKEGLEGMLKERSGTTIQTALSMLGGMHLRKASMERVFDNVMGKKETQTVPITPPPAAAVSPAAEKPPAEEGRIKKMMRLKYEEVMRQRSKPTGAESPGANSPSAR</sequence>
<evidence type="ECO:0000256" key="2">
    <source>
        <dbReference type="SAM" id="MobiDB-lite"/>
    </source>
</evidence>
<evidence type="ECO:0000313" key="4">
    <source>
        <dbReference type="Proteomes" id="UP000054558"/>
    </source>
</evidence>
<dbReference type="PROSITE" id="PS50077">
    <property type="entry name" value="HEAT_REPEAT"/>
    <property type="match status" value="1"/>
</dbReference>
<dbReference type="SUPFAM" id="SSF48371">
    <property type="entry name" value="ARM repeat"/>
    <property type="match status" value="1"/>
</dbReference>